<dbReference type="GO" id="GO:0008968">
    <property type="term" value="F:D-sedoheptulose 7-phosphate isomerase activity"/>
    <property type="evidence" value="ECO:0007669"/>
    <property type="project" value="UniProtKB-UniRule"/>
</dbReference>
<comment type="cofactor">
    <cofactor evidence="9">
        <name>Zn(2+)</name>
        <dbReference type="ChEBI" id="CHEBI:29105"/>
    </cofactor>
    <text evidence="9">Binds 1 zinc ion per subunit.</text>
</comment>
<dbReference type="AlphaFoldDB" id="A0A7W6HXS6"/>
<comment type="miscellaneous">
    <text evidence="9">The reaction produces a racemic mixture of D-glycero-alpha-D-manno-heptose 7-phosphate and D-glycero-beta-D-manno-heptose 7-phosphate.</text>
</comment>
<evidence type="ECO:0000256" key="9">
    <source>
        <dbReference type="HAMAP-Rule" id="MF_00067"/>
    </source>
</evidence>
<sequence>MEKDKINVIPEYMDSIKKSFLEAQQVLADFVADEEKLKQVGLAAEILSRVLKNGGKVISCGNGGSMSDAMHFAEELTGRFRGDRPALPAMAISDPTHLTCVANDFGFEYVFSRYVEAHGKAGDVLLAISTSGNSENIVKAVDAAHRKGMLVIGLTGKDGGKMKNMCDVNICVPWSGYSDRIQEIHIKVIHILIEQIEAHLFSEQ</sequence>
<dbReference type="NCBIfam" id="NF001628">
    <property type="entry name" value="PRK00414.1"/>
    <property type="match status" value="1"/>
</dbReference>
<comment type="subcellular location">
    <subcellularLocation>
        <location evidence="2 9">Cytoplasm</location>
    </subcellularLocation>
</comment>
<keyword evidence="4 9" id="KW-0963">Cytoplasm</keyword>
<dbReference type="Proteomes" id="UP000546007">
    <property type="component" value="Unassembled WGS sequence"/>
</dbReference>
<keyword evidence="6 9" id="KW-0862">Zinc</keyword>
<dbReference type="NCBIfam" id="TIGR00441">
    <property type="entry name" value="gmhA"/>
    <property type="match status" value="1"/>
</dbReference>
<evidence type="ECO:0000256" key="1">
    <source>
        <dbReference type="ARBA" id="ARBA00000348"/>
    </source>
</evidence>
<feature type="binding site" evidence="9">
    <location>
        <begin position="103"/>
        <end position="104"/>
    </location>
    <ligand>
        <name>substrate</name>
    </ligand>
</feature>
<dbReference type="EC" id="5.3.1.28" evidence="9"/>
<dbReference type="HAMAP" id="MF_00067">
    <property type="entry name" value="GmhA"/>
    <property type="match status" value="1"/>
</dbReference>
<feature type="domain" description="SIS" evidence="10">
    <location>
        <begin position="47"/>
        <end position="204"/>
    </location>
</feature>
<proteinExistence type="inferred from homology"/>
<feature type="binding site" evidence="9">
    <location>
        <begin position="129"/>
        <end position="131"/>
    </location>
    <ligand>
        <name>substrate</name>
    </ligand>
</feature>
<comment type="similarity">
    <text evidence="3 9">Belongs to the SIS family. GmhA subfamily.</text>
</comment>
<evidence type="ECO:0000256" key="6">
    <source>
        <dbReference type="ARBA" id="ARBA00022833"/>
    </source>
</evidence>
<gene>
    <name evidence="9" type="primary">gmhA</name>
    <name evidence="11" type="ORF">GGR14_002766</name>
</gene>
<comment type="function">
    <text evidence="9">Catalyzes the isomerization of sedoheptulose 7-phosphate in D-glycero-D-manno-heptose 7-phosphate.</text>
</comment>
<dbReference type="PANTHER" id="PTHR30390">
    <property type="entry name" value="SEDOHEPTULOSE 7-PHOSPHATE ISOMERASE / DNAA INITIATOR-ASSOCIATING FACTOR FOR REPLICATION INITIATION"/>
    <property type="match status" value="1"/>
</dbReference>
<dbReference type="PANTHER" id="PTHR30390:SF7">
    <property type="entry name" value="PHOSPHOHEPTOSE ISOMERASE"/>
    <property type="match status" value="1"/>
</dbReference>
<dbReference type="UniPathway" id="UPA00041">
    <property type="reaction ID" value="UER00436"/>
</dbReference>
<feature type="binding site" evidence="9">
    <location>
        <position position="75"/>
    </location>
    <ligand>
        <name>substrate</name>
    </ligand>
</feature>
<comment type="pathway">
    <text evidence="9">Carbohydrate biosynthesis; D-glycero-D-manno-heptose 7-phosphate biosynthesis; D-glycero-alpha-D-manno-heptose 7-phosphate and D-glycero-beta-D-manno-heptose 7-phosphate from sedoheptulose 7-phosphate: step 1/1.</text>
</comment>
<dbReference type="Pfam" id="PF13580">
    <property type="entry name" value="SIS_2"/>
    <property type="match status" value="1"/>
</dbReference>
<accession>A0A7W6HXS6</accession>
<feature type="binding site" evidence="9">
    <location>
        <position position="190"/>
    </location>
    <ligand>
        <name>Zn(2+)</name>
        <dbReference type="ChEBI" id="CHEBI:29105"/>
    </ligand>
</feature>
<feature type="binding site" evidence="9">
    <location>
        <position position="75"/>
    </location>
    <ligand>
        <name>Zn(2+)</name>
        <dbReference type="ChEBI" id="CHEBI:29105"/>
    </ligand>
</feature>
<dbReference type="InterPro" id="IPR050099">
    <property type="entry name" value="SIS_GmhA/DiaA_subfam"/>
</dbReference>
<feature type="binding site" evidence="9">
    <location>
        <begin position="62"/>
        <end position="64"/>
    </location>
    <ligand>
        <name>substrate</name>
    </ligand>
</feature>
<evidence type="ECO:0000256" key="5">
    <source>
        <dbReference type="ARBA" id="ARBA00022723"/>
    </source>
</evidence>
<evidence type="ECO:0000256" key="4">
    <source>
        <dbReference type="ARBA" id="ARBA00022490"/>
    </source>
</evidence>
<name>A0A7W6HXS6_9BACT</name>
<dbReference type="InterPro" id="IPR046348">
    <property type="entry name" value="SIS_dom_sf"/>
</dbReference>
<evidence type="ECO:0000259" key="10">
    <source>
        <dbReference type="PROSITE" id="PS51464"/>
    </source>
</evidence>
<evidence type="ECO:0000313" key="11">
    <source>
        <dbReference type="EMBL" id="MBB4026963.1"/>
    </source>
</evidence>
<feature type="binding site" evidence="9">
    <location>
        <position position="182"/>
    </location>
    <ligand>
        <name>substrate</name>
    </ligand>
</feature>
<comment type="caution">
    <text evidence="11">The sequence shown here is derived from an EMBL/GenBank/DDBJ whole genome shotgun (WGS) entry which is preliminary data.</text>
</comment>
<keyword evidence="12" id="KW-1185">Reference proteome</keyword>
<evidence type="ECO:0000256" key="2">
    <source>
        <dbReference type="ARBA" id="ARBA00004496"/>
    </source>
</evidence>
<dbReference type="PROSITE" id="PS51464">
    <property type="entry name" value="SIS"/>
    <property type="match status" value="1"/>
</dbReference>
<protein>
    <recommendedName>
        <fullName evidence="9">Phosphoheptose isomerase</fullName>
        <ecNumber evidence="9">5.3.1.28</ecNumber>
    </recommendedName>
    <alternativeName>
        <fullName evidence="9">Sedoheptulose 7-phosphate isomerase</fullName>
    </alternativeName>
</protein>
<evidence type="ECO:0000256" key="3">
    <source>
        <dbReference type="ARBA" id="ARBA00009894"/>
    </source>
</evidence>
<feature type="binding site" evidence="9">
    <location>
        <position position="134"/>
    </location>
    <ligand>
        <name>substrate</name>
    </ligand>
</feature>
<evidence type="ECO:0000313" key="12">
    <source>
        <dbReference type="Proteomes" id="UP000546007"/>
    </source>
</evidence>
<dbReference type="CDD" id="cd05006">
    <property type="entry name" value="SIS_GmhA"/>
    <property type="match status" value="1"/>
</dbReference>
<dbReference type="InterPro" id="IPR035461">
    <property type="entry name" value="GmhA/DiaA"/>
</dbReference>
<keyword evidence="5 9" id="KW-0479">Metal-binding</keyword>
<dbReference type="EMBL" id="JACIES010000007">
    <property type="protein sequence ID" value="MBB4026963.1"/>
    <property type="molecule type" value="Genomic_DNA"/>
</dbReference>
<reference evidence="11 12" key="1">
    <citation type="submission" date="2020-08" db="EMBL/GenBank/DDBJ databases">
        <title>Genomic Encyclopedia of Type Strains, Phase IV (KMG-IV): sequencing the most valuable type-strain genomes for metagenomic binning, comparative biology and taxonomic classification.</title>
        <authorList>
            <person name="Goeker M."/>
        </authorList>
    </citation>
    <scope>NUCLEOTIDE SEQUENCE [LARGE SCALE GENOMIC DNA]</scope>
    <source>
        <strain evidence="11 12">DSM 105721</strain>
    </source>
</reference>
<dbReference type="GO" id="GO:0005737">
    <property type="term" value="C:cytoplasm"/>
    <property type="evidence" value="ECO:0007669"/>
    <property type="project" value="UniProtKB-SubCell"/>
</dbReference>
<evidence type="ECO:0000256" key="8">
    <source>
        <dbReference type="ARBA" id="ARBA00023277"/>
    </source>
</evidence>
<keyword evidence="7 9" id="KW-0413">Isomerase</keyword>
<dbReference type="GO" id="GO:0097367">
    <property type="term" value="F:carbohydrate derivative binding"/>
    <property type="evidence" value="ECO:0007669"/>
    <property type="project" value="InterPro"/>
</dbReference>
<organism evidence="11 12">
    <name type="scientific">Butyricimonas faecihominis</name>
    <dbReference type="NCBI Taxonomy" id="1472416"/>
    <lineage>
        <taxon>Bacteria</taxon>
        <taxon>Pseudomonadati</taxon>
        <taxon>Bacteroidota</taxon>
        <taxon>Bacteroidia</taxon>
        <taxon>Bacteroidales</taxon>
        <taxon>Odoribacteraceae</taxon>
        <taxon>Butyricimonas</taxon>
    </lineage>
</organism>
<feature type="binding site" evidence="9">
    <location>
        <position position="182"/>
    </location>
    <ligand>
        <name>Zn(2+)</name>
        <dbReference type="ChEBI" id="CHEBI:29105"/>
    </ligand>
</feature>
<dbReference type="GO" id="GO:2001061">
    <property type="term" value="P:D-glycero-D-manno-heptose 7-phosphate biosynthetic process"/>
    <property type="evidence" value="ECO:0007669"/>
    <property type="project" value="UniProtKB-UniPathway"/>
</dbReference>
<dbReference type="InterPro" id="IPR004515">
    <property type="entry name" value="Phosphoheptose_Isoase"/>
</dbReference>
<dbReference type="GO" id="GO:0005975">
    <property type="term" value="P:carbohydrate metabolic process"/>
    <property type="evidence" value="ECO:0007669"/>
    <property type="project" value="UniProtKB-UniRule"/>
</dbReference>
<keyword evidence="8 9" id="KW-0119">Carbohydrate metabolism</keyword>
<evidence type="ECO:0000256" key="7">
    <source>
        <dbReference type="ARBA" id="ARBA00023235"/>
    </source>
</evidence>
<dbReference type="Gene3D" id="3.40.50.10490">
    <property type="entry name" value="Glucose-6-phosphate isomerase like protein, domain 1"/>
    <property type="match status" value="1"/>
</dbReference>
<dbReference type="SUPFAM" id="SSF53697">
    <property type="entry name" value="SIS domain"/>
    <property type="match status" value="1"/>
</dbReference>
<dbReference type="InterPro" id="IPR001347">
    <property type="entry name" value="SIS_dom"/>
</dbReference>
<comment type="catalytic activity">
    <reaction evidence="1 9">
        <text>2 D-sedoheptulose 7-phosphate = D-glycero-alpha-D-manno-heptose 7-phosphate + D-glycero-beta-D-manno-heptose 7-phosphate</text>
        <dbReference type="Rhea" id="RHEA:27489"/>
        <dbReference type="ChEBI" id="CHEBI:57483"/>
        <dbReference type="ChEBI" id="CHEBI:60203"/>
        <dbReference type="ChEBI" id="CHEBI:60204"/>
        <dbReference type="EC" id="5.3.1.28"/>
    </reaction>
</comment>
<feature type="binding site" evidence="9">
    <location>
        <position position="71"/>
    </location>
    <ligand>
        <name>Zn(2+)</name>
        <dbReference type="ChEBI" id="CHEBI:29105"/>
    </ligand>
</feature>
<dbReference type="GO" id="GO:0008270">
    <property type="term" value="F:zinc ion binding"/>
    <property type="evidence" value="ECO:0007669"/>
    <property type="project" value="UniProtKB-UniRule"/>
</dbReference>